<dbReference type="InterPro" id="IPR008878">
    <property type="entry name" value="Transposase_IS66_Orf2"/>
</dbReference>
<dbReference type="PANTHER" id="PTHR36455:SF1">
    <property type="entry name" value="BLR8292 PROTEIN"/>
    <property type="match status" value="1"/>
</dbReference>
<evidence type="ECO:0000313" key="1">
    <source>
        <dbReference type="EMBL" id="MCU6793630.1"/>
    </source>
</evidence>
<dbReference type="Proteomes" id="UP001652445">
    <property type="component" value="Unassembled WGS sequence"/>
</dbReference>
<gene>
    <name evidence="1" type="primary">tnpB</name>
    <name evidence="1" type="ORF">OB236_16110</name>
</gene>
<evidence type="ECO:0000313" key="2">
    <source>
        <dbReference type="Proteomes" id="UP001652445"/>
    </source>
</evidence>
<reference evidence="1 2" key="1">
    <citation type="submission" date="2022-09" db="EMBL/GenBank/DDBJ databases">
        <authorList>
            <person name="Han X.L."/>
            <person name="Wang Q."/>
            <person name="Lu T."/>
        </authorList>
    </citation>
    <scope>NUCLEOTIDE SEQUENCE [LARGE SCALE GENOMIC DNA]</scope>
    <source>
        <strain evidence="1 2">WQ 127069</strain>
    </source>
</reference>
<comment type="caution">
    <text evidence="1">The sequence shown here is derived from an EMBL/GenBank/DDBJ whole genome shotgun (WGS) entry which is preliminary data.</text>
</comment>
<accession>A0ABT2UGB1</accession>
<proteinExistence type="predicted"/>
<dbReference type="Pfam" id="PF05717">
    <property type="entry name" value="TnpB_IS66"/>
    <property type="match status" value="1"/>
</dbReference>
<dbReference type="NCBIfam" id="NF033819">
    <property type="entry name" value="IS66_TnpB"/>
    <property type="match status" value="1"/>
</dbReference>
<dbReference type="EMBL" id="JAOQIO010000057">
    <property type="protein sequence ID" value="MCU6793630.1"/>
    <property type="molecule type" value="Genomic_DNA"/>
</dbReference>
<sequence>MPLRSKFIRMRLPHFLNKRFASCNMFGDISKADQLYIACGYTDMRKSIDGLIHLVQHQLQLNPFQNHLFLFCGRKRDRMKALYWEGDGFVLLYKRLESGQYQWPMDTEAVRSITPQEFRWLLEGLSIHQPKAVKKLGFTPSMEVKTEPKTLVKSGFVHHSMV</sequence>
<name>A0ABT2UGB1_9BACL</name>
<dbReference type="PANTHER" id="PTHR36455">
    <property type="match status" value="1"/>
</dbReference>
<protein>
    <submittedName>
        <fullName evidence="1">IS66 family insertion sequence element accessory protein TnpB</fullName>
    </submittedName>
</protein>
<keyword evidence="2" id="KW-1185">Reference proteome</keyword>
<organism evidence="1 2">
    <name type="scientific">Paenibacillus baimaensis</name>
    <dbReference type="NCBI Taxonomy" id="2982185"/>
    <lineage>
        <taxon>Bacteria</taxon>
        <taxon>Bacillati</taxon>
        <taxon>Bacillota</taxon>
        <taxon>Bacilli</taxon>
        <taxon>Bacillales</taxon>
        <taxon>Paenibacillaceae</taxon>
        <taxon>Paenibacillus</taxon>
    </lineage>
</organism>